<dbReference type="RefSeq" id="WP_171160192.1">
    <property type="nucleotide sequence ID" value="NZ_CP053073.1"/>
</dbReference>
<proteinExistence type="predicted"/>
<gene>
    <name evidence="2" type="ORF">DSM104440_00318</name>
</gene>
<dbReference type="AlphaFoldDB" id="A0A6M4H4T6"/>
<sequence length="64" mass="6882">MKPFTAMSIALLSLVSVVQLIRLVLGWDVSINGIAIPLWASGIAFIVSGGLAVMLWRESRTSQP</sequence>
<organism evidence="2 3">
    <name type="scientific">Usitatibacter palustris</name>
    <dbReference type="NCBI Taxonomy" id="2732487"/>
    <lineage>
        <taxon>Bacteria</taxon>
        <taxon>Pseudomonadati</taxon>
        <taxon>Pseudomonadota</taxon>
        <taxon>Betaproteobacteria</taxon>
        <taxon>Nitrosomonadales</taxon>
        <taxon>Usitatibacteraceae</taxon>
        <taxon>Usitatibacter</taxon>
    </lineage>
</organism>
<dbReference type="Proteomes" id="UP000503096">
    <property type="component" value="Chromosome"/>
</dbReference>
<dbReference type="EMBL" id="CP053073">
    <property type="protein sequence ID" value="QJR13534.1"/>
    <property type="molecule type" value="Genomic_DNA"/>
</dbReference>
<keyword evidence="3" id="KW-1185">Reference proteome</keyword>
<dbReference type="KEGG" id="upl:DSM104440_00318"/>
<evidence type="ECO:0000256" key="1">
    <source>
        <dbReference type="SAM" id="Phobius"/>
    </source>
</evidence>
<keyword evidence="1" id="KW-0472">Membrane</keyword>
<protein>
    <submittedName>
        <fullName evidence="2">Uncharacterized protein</fullName>
    </submittedName>
</protein>
<keyword evidence="1" id="KW-0812">Transmembrane</keyword>
<reference evidence="2 3" key="1">
    <citation type="submission" date="2020-04" db="EMBL/GenBank/DDBJ databases">
        <title>Usitatibacter rugosus gen. nov., sp. nov. and Usitatibacter palustris sp. nov., novel members of Usitatibacteraceae fam. nov. within the order Nitrosomonadales isolated from soil.</title>
        <authorList>
            <person name="Huber K.J."/>
            <person name="Neumann-Schaal M."/>
            <person name="Geppert A."/>
            <person name="Luckner M."/>
            <person name="Wanner G."/>
            <person name="Overmann J."/>
        </authorList>
    </citation>
    <scope>NUCLEOTIDE SEQUENCE [LARGE SCALE GENOMIC DNA]</scope>
    <source>
        <strain evidence="2 3">Swamp67</strain>
    </source>
</reference>
<evidence type="ECO:0000313" key="3">
    <source>
        <dbReference type="Proteomes" id="UP000503096"/>
    </source>
</evidence>
<name>A0A6M4H4T6_9PROT</name>
<accession>A0A6M4H4T6</accession>
<feature type="transmembrane region" description="Helical" evidence="1">
    <location>
        <begin position="36"/>
        <end position="56"/>
    </location>
</feature>
<dbReference type="InParanoid" id="A0A6M4H4T6"/>
<keyword evidence="1" id="KW-1133">Transmembrane helix</keyword>
<evidence type="ECO:0000313" key="2">
    <source>
        <dbReference type="EMBL" id="QJR13534.1"/>
    </source>
</evidence>